<keyword evidence="1" id="KW-0732">Signal</keyword>
<dbReference type="EMBL" id="JAJJMM010000001">
    <property type="protein sequence ID" value="MCC9064814.1"/>
    <property type="molecule type" value="Genomic_DNA"/>
</dbReference>
<organism evidence="2 3">
    <name type="scientific">Flavobacterium piscisymbiosum</name>
    <dbReference type="NCBI Taxonomy" id="2893753"/>
    <lineage>
        <taxon>Bacteria</taxon>
        <taxon>Pseudomonadati</taxon>
        <taxon>Bacteroidota</taxon>
        <taxon>Flavobacteriia</taxon>
        <taxon>Flavobacteriales</taxon>
        <taxon>Flavobacteriaceae</taxon>
        <taxon>Flavobacterium</taxon>
    </lineage>
</organism>
<sequence>MKNLILIVAIILMGQNFANAHTCQNETVKCPIDGKNVTFCVTMSMTTFGSFKDFQKQGAIGDHYEELINTCPKCHFSGYIDDFKEKISEEEKIKIKEYLTKFDNTKIDDAKQCLIAGEIKELQKKPNREIAFCYVTGSYLLRSNDKQVEFRKELQSKAKDNLISALDKNEYEDKSAIANINYLIAEMERRTGSFDEAIKRYDLAINDSNKQDWVEEVAKEQKELAVKKDENNTI</sequence>
<comment type="caution">
    <text evidence="2">The sequence shown here is derived from an EMBL/GenBank/DDBJ whole genome shotgun (WGS) entry which is preliminary data.</text>
</comment>
<proteinExistence type="predicted"/>
<feature type="chain" id="PRO_5045679663" evidence="1">
    <location>
        <begin position="21"/>
        <end position="234"/>
    </location>
</feature>
<name>A0ABS8MH45_9FLAO</name>
<gene>
    <name evidence="2" type="ORF">LNP81_17540</name>
</gene>
<evidence type="ECO:0000313" key="3">
    <source>
        <dbReference type="Proteomes" id="UP001430679"/>
    </source>
</evidence>
<evidence type="ECO:0000313" key="2">
    <source>
        <dbReference type="EMBL" id="MCC9064814.1"/>
    </source>
</evidence>
<reference evidence="2" key="1">
    <citation type="submission" date="2021-11" db="EMBL/GenBank/DDBJ databases">
        <title>Description of novel Flavobacterium species.</title>
        <authorList>
            <person name="Saticioglu I.B."/>
            <person name="Ay H."/>
            <person name="Altun S."/>
            <person name="Duman M."/>
        </authorList>
    </citation>
    <scope>NUCLEOTIDE SEQUENCE</scope>
    <source>
        <strain evidence="2">F-30</strain>
    </source>
</reference>
<accession>A0ABS8MH45</accession>
<dbReference type="RefSeq" id="WP_230038091.1">
    <property type="nucleotide sequence ID" value="NZ_JAJJMM010000001.1"/>
</dbReference>
<dbReference type="InterPro" id="IPR018708">
    <property type="entry name" value="DUF2225"/>
</dbReference>
<dbReference type="Pfam" id="PF09986">
    <property type="entry name" value="DUF2225"/>
    <property type="match status" value="1"/>
</dbReference>
<dbReference type="Proteomes" id="UP001430679">
    <property type="component" value="Unassembled WGS sequence"/>
</dbReference>
<evidence type="ECO:0000256" key="1">
    <source>
        <dbReference type="SAM" id="SignalP"/>
    </source>
</evidence>
<protein>
    <submittedName>
        <fullName evidence="2">DUF2225 domain-containing protein</fullName>
    </submittedName>
</protein>
<keyword evidence="3" id="KW-1185">Reference proteome</keyword>
<feature type="signal peptide" evidence="1">
    <location>
        <begin position="1"/>
        <end position="20"/>
    </location>
</feature>